<proteinExistence type="predicted"/>
<sequence>MSNTAWYCIMNDWDVRYASCDVPEEVVEPKAKKAKLNDDMDDDNDVPIMAPGTPPSAAAAAPLPDITVLILVQFLMV</sequence>
<dbReference type="Proteomes" id="UP000469452">
    <property type="component" value="Unassembled WGS sequence"/>
</dbReference>
<evidence type="ECO:0008006" key="4">
    <source>
        <dbReference type="Google" id="ProtNLM"/>
    </source>
</evidence>
<dbReference type="EMBL" id="VJMI01003943">
    <property type="protein sequence ID" value="KAF0774365.1"/>
    <property type="molecule type" value="Genomic_DNA"/>
</dbReference>
<dbReference type="Gene3D" id="3.30.40.100">
    <property type="match status" value="1"/>
</dbReference>
<organism evidence="2 3">
    <name type="scientific">Aphanomyces astaci</name>
    <name type="common">Crayfish plague agent</name>
    <dbReference type="NCBI Taxonomy" id="112090"/>
    <lineage>
        <taxon>Eukaryota</taxon>
        <taxon>Sar</taxon>
        <taxon>Stramenopiles</taxon>
        <taxon>Oomycota</taxon>
        <taxon>Saprolegniomycetes</taxon>
        <taxon>Saprolegniales</taxon>
        <taxon>Verrucalvaceae</taxon>
        <taxon>Aphanomyces</taxon>
    </lineage>
</organism>
<feature type="region of interest" description="Disordered" evidence="1">
    <location>
        <begin position="32"/>
        <end position="54"/>
    </location>
</feature>
<dbReference type="AlphaFoldDB" id="A0A6A5AVD9"/>
<reference evidence="2 3" key="1">
    <citation type="submission" date="2019-06" db="EMBL/GenBank/DDBJ databases">
        <title>Genomics analysis of Aphanomyces spp. identifies a new class of oomycete effector associated with host adaptation.</title>
        <authorList>
            <person name="Gaulin E."/>
        </authorList>
    </citation>
    <scope>NUCLEOTIDE SEQUENCE [LARGE SCALE GENOMIC DNA]</scope>
    <source>
        <strain evidence="2 3">E</strain>
    </source>
</reference>
<name>A0A6A5AVD9_APHAT</name>
<evidence type="ECO:0000256" key="1">
    <source>
        <dbReference type="SAM" id="MobiDB-lite"/>
    </source>
</evidence>
<accession>A0A6A5AVD9</accession>
<protein>
    <recommendedName>
        <fullName evidence="4">CW-type domain-containing protein</fullName>
    </recommendedName>
</protein>
<comment type="caution">
    <text evidence="2">The sequence shown here is derived from an EMBL/GenBank/DDBJ whole genome shotgun (WGS) entry which is preliminary data.</text>
</comment>
<evidence type="ECO:0000313" key="3">
    <source>
        <dbReference type="Proteomes" id="UP000469452"/>
    </source>
</evidence>
<gene>
    <name evidence="2" type="ORF">AaE_001935</name>
</gene>
<evidence type="ECO:0000313" key="2">
    <source>
        <dbReference type="EMBL" id="KAF0774365.1"/>
    </source>
</evidence>